<dbReference type="InterPro" id="IPR038063">
    <property type="entry name" value="Transpep_catalytic_dom"/>
</dbReference>
<evidence type="ECO:0000256" key="1">
    <source>
        <dbReference type="ARBA" id="ARBA00004752"/>
    </source>
</evidence>
<dbReference type="CDD" id="cd16913">
    <property type="entry name" value="YkuD_like"/>
    <property type="match status" value="1"/>
</dbReference>
<keyword evidence="9" id="KW-0732">Signal</keyword>
<dbReference type="EMBL" id="MQWB01000001">
    <property type="protein sequence ID" value="OZC03098.1"/>
    <property type="molecule type" value="Genomic_DNA"/>
</dbReference>
<proteinExistence type="inferred from homology"/>
<accession>A0A259TZT2</accession>
<dbReference type="GO" id="GO:0071972">
    <property type="term" value="F:peptidoglycan L,D-transpeptidase activity"/>
    <property type="evidence" value="ECO:0007669"/>
    <property type="project" value="TreeGrafter"/>
</dbReference>
<feature type="compositionally biased region" description="Basic and acidic residues" evidence="8">
    <location>
        <begin position="326"/>
        <end position="339"/>
    </location>
</feature>
<evidence type="ECO:0000313" key="12">
    <source>
        <dbReference type="Proteomes" id="UP000216446"/>
    </source>
</evidence>
<comment type="pathway">
    <text evidence="1 7">Cell wall biogenesis; peptidoglycan biosynthesis.</text>
</comment>
<sequence>MLRNALFAAFLGVLASGPALAQSDSDRAADALISQDLSQDGSTAYFSQAWLMDTMEKRTSESIRDVPRVYYDYYVVPEGSNRLEARLSLYRQYGNRDVVKPLLWLLNRNDLEDLSPGDTLVVPSAFGLDFRAYSPFPRYYPGARELEKIVILNKTVQSWAAYSFGELQRWGLINTGAESGRTPSGRFNVNWKQDYRVSTLSPGYGSSRPDAELWEMHWVMNLHERRGIHMHQYALPTAGPASHGCIRLLEPDAKWLYSWTDTWEKTGGDHISSVGATIHDQGTMVLIIGSDISEPPQPFMRRKDYPVIRMVDLPPDPYMVPAGTDQQERFDRKRSSSAP</sequence>
<feature type="region of interest" description="Disordered" evidence="8">
    <location>
        <begin position="318"/>
        <end position="339"/>
    </location>
</feature>
<keyword evidence="3" id="KW-0808">Transferase</keyword>
<dbReference type="Proteomes" id="UP000216446">
    <property type="component" value="Unassembled WGS sequence"/>
</dbReference>
<dbReference type="InterPro" id="IPR050979">
    <property type="entry name" value="LD-transpeptidase"/>
</dbReference>
<dbReference type="InParanoid" id="A0A259TZT2"/>
<evidence type="ECO:0000256" key="5">
    <source>
        <dbReference type="ARBA" id="ARBA00022984"/>
    </source>
</evidence>
<evidence type="ECO:0000256" key="8">
    <source>
        <dbReference type="SAM" id="MobiDB-lite"/>
    </source>
</evidence>
<keyword evidence="5 7" id="KW-0573">Peptidoglycan synthesis</keyword>
<dbReference type="GO" id="GO:0016740">
    <property type="term" value="F:transferase activity"/>
    <property type="evidence" value="ECO:0007669"/>
    <property type="project" value="UniProtKB-KW"/>
</dbReference>
<dbReference type="PANTHER" id="PTHR30582">
    <property type="entry name" value="L,D-TRANSPEPTIDASE"/>
    <property type="match status" value="1"/>
</dbReference>
<dbReference type="PANTHER" id="PTHR30582:SF2">
    <property type="entry name" value="L,D-TRANSPEPTIDASE YCIB-RELATED"/>
    <property type="match status" value="1"/>
</dbReference>
<dbReference type="SUPFAM" id="SSF141523">
    <property type="entry name" value="L,D-transpeptidase catalytic domain-like"/>
    <property type="match status" value="1"/>
</dbReference>
<feature type="domain" description="L,D-TPase catalytic" evidence="10">
    <location>
        <begin position="148"/>
        <end position="288"/>
    </location>
</feature>
<feature type="active site" description="Proton donor/acceptor" evidence="7">
    <location>
        <position position="231"/>
    </location>
</feature>
<evidence type="ECO:0000256" key="9">
    <source>
        <dbReference type="SAM" id="SignalP"/>
    </source>
</evidence>
<keyword evidence="6 7" id="KW-0961">Cell wall biogenesis/degradation</keyword>
<comment type="caution">
    <text evidence="11">The sequence shown here is derived from an EMBL/GenBank/DDBJ whole genome shotgun (WGS) entry which is preliminary data.</text>
</comment>
<dbReference type="OrthoDB" id="463216at2"/>
<reference evidence="11 12" key="1">
    <citation type="submission" date="2016-11" db="EMBL/GenBank/DDBJ databases">
        <title>Study of marine rhodopsin-containing bacteria.</title>
        <authorList>
            <person name="Yoshizawa S."/>
            <person name="Kumagai Y."/>
            <person name="Kogure K."/>
        </authorList>
    </citation>
    <scope>NUCLEOTIDE SEQUENCE [LARGE SCALE GENOMIC DNA]</scope>
    <source>
        <strain evidence="11 12">SG-29</strain>
    </source>
</reference>
<dbReference type="UniPathway" id="UPA00219"/>
<gene>
    <name evidence="11" type="ORF">BSZ36_09005</name>
</gene>
<dbReference type="InterPro" id="IPR005490">
    <property type="entry name" value="LD_TPept_cat_dom"/>
</dbReference>
<name>A0A259TZT2_9BACT</name>
<keyword evidence="12" id="KW-1185">Reference proteome</keyword>
<evidence type="ECO:0000256" key="2">
    <source>
        <dbReference type="ARBA" id="ARBA00005992"/>
    </source>
</evidence>
<dbReference type="PROSITE" id="PS52029">
    <property type="entry name" value="LD_TPASE"/>
    <property type="match status" value="1"/>
</dbReference>
<keyword evidence="4 7" id="KW-0133">Cell shape</keyword>
<protein>
    <recommendedName>
        <fullName evidence="10">L,D-TPase catalytic domain-containing protein</fullName>
    </recommendedName>
</protein>
<feature type="active site" description="Nucleophile" evidence="7">
    <location>
        <position position="245"/>
    </location>
</feature>
<organism evidence="11 12">
    <name type="scientific">Rubricoccus marinus</name>
    <dbReference type="NCBI Taxonomy" id="716817"/>
    <lineage>
        <taxon>Bacteria</taxon>
        <taxon>Pseudomonadati</taxon>
        <taxon>Rhodothermota</taxon>
        <taxon>Rhodothermia</taxon>
        <taxon>Rhodothermales</taxon>
        <taxon>Rubricoccaceae</taxon>
        <taxon>Rubricoccus</taxon>
    </lineage>
</organism>
<feature type="chain" id="PRO_5013328604" description="L,D-TPase catalytic domain-containing protein" evidence="9">
    <location>
        <begin position="22"/>
        <end position="339"/>
    </location>
</feature>
<dbReference type="GO" id="GO:0071555">
    <property type="term" value="P:cell wall organization"/>
    <property type="evidence" value="ECO:0007669"/>
    <property type="project" value="UniProtKB-UniRule"/>
</dbReference>
<evidence type="ECO:0000313" key="11">
    <source>
        <dbReference type="EMBL" id="OZC03098.1"/>
    </source>
</evidence>
<dbReference type="GO" id="GO:0018104">
    <property type="term" value="P:peptidoglycan-protein cross-linking"/>
    <property type="evidence" value="ECO:0007669"/>
    <property type="project" value="TreeGrafter"/>
</dbReference>
<dbReference type="GO" id="GO:0005576">
    <property type="term" value="C:extracellular region"/>
    <property type="evidence" value="ECO:0007669"/>
    <property type="project" value="TreeGrafter"/>
</dbReference>
<evidence type="ECO:0000256" key="3">
    <source>
        <dbReference type="ARBA" id="ARBA00022679"/>
    </source>
</evidence>
<dbReference type="AlphaFoldDB" id="A0A259TZT2"/>
<dbReference type="Pfam" id="PF03734">
    <property type="entry name" value="YkuD"/>
    <property type="match status" value="1"/>
</dbReference>
<dbReference type="RefSeq" id="WP_094548067.1">
    <property type="nucleotide sequence ID" value="NZ_MQWB01000001.1"/>
</dbReference>
<evidence type="ECO:0000256" key="6">
    <source>
        <dbReference type="ARBA" id="ARBA00023316"/>
    </source>
</evidence>
<dbReference type="Gene3D" id="2.40.440.10">
    <property type="entry name" value="L,D-transpeptidase catalytic domain-like"/>
    <property type="match status" value="1"/>
</dbReference>
<evidence type="ECO:0000256" key="4">
    <source>
        <dbReference type="ARBA" id="ARBA00022960"/>
    </source>
</evidence>
<dbReference type="GO" id="GO:0008360">
    <property type="term" value="P:regulation of cell shape"/>
    <property type="evidence" value="ECO:0007669"/>
    <property type="project" value="UniProtKB-UniRule"/>
</dbReference>
<evidence type="ECO:0000256" key="7">
    <source>
        <dbReference type="PROSITE-ProRule" id="PRU01373"/>
    </source>
</evidence>
<comment type="similarity">
    <text evidence="2">Belongs to the YkuD family.</text>
</comment>
<feature type="signal peptide" evidence="9">
    <location>
        <begin position="1"/>
        <end position="21"/>
    </location>
</feature>
<evidence type="ECO:0000259" key="10">
    <source>
        <dbReference type="PROSITE" id="PS52029"/>
    </source>
</evidence>